<dbReference type="Proteomes" id="UP001589710">
    <property type="component" value="Unassembled WGS sequence"/>
</dbReference>
<sequence length="218" mass="23224">MHRRRRTALVVSAAMLVAAPLLSACGNQAHPGAAAVVGGDRIEVSTVQAQVADVRTAQNESDQSVQLINKSGQLSRAKLHGLIFDRILDKAAADAGVEVSRKEVQEMRQSAVSQSGGEAQLRAMMLQQSWVAPNQIDAVLREQVQLSKLAQTFGADLQQPAGQKAVGDALSAASKSLHIDVNPRFGTWDNKQTQLANYKAPWITQVTKPAQQEAAAGA</sequence>
<evidence type="ECO:0000256" key="1">
    <source>
        <dbReference type="SAM" id="SignalP"/>
    </source>
</evidence>
<proteinExistence type="predicted"/>
<feature type="chain" id="PRO_5045769119" evidence="1">
    <location>
        <begin position="24"/>
        <end position="218"/>
    </location>
</feature>
<dbReference type="InterPro" id="IPR027304">
    <property type="entry name" value="Trigger_fact/SurA_dom_sf"/>
</dbReference>
<comment type="caution">
    <text evidence="2">The sequence shown here is derived from an EMBL/GenBank/DDBJ whole genome shotgun (WGS) entry which is preliminary data.</text>
</comment>
<name>A0ABV5RBG7_9ACTN</name>
<organism evidence="2 3">
    <name type="scientific">Streptomyces yanii</name>
    <dbReference type="NCBI Taxonomy" id="78510"/>
    <lineage>
        <taxon>Bacteria</taxon>
        <taxon>Bacillati</taxon>
        <taxon>Actinomycetota</taxon>
        <taxon>Actinomycetes</taxon>
        <taxon>Kitasatosporales</taxon>
        <taxon>Streptomycetaceae</taxon>
        <taxon>Streptomyces</taxon>
    </lineage>
</organism>
<dbReference type="EMBL" id="JBHMCG010000098">
    <property type="protein sequence ID" value="MFB9575209.1"/>
    <property type="molecule type" value="Genomic_DNA"/>
</dbReference>
<dbReference type="Pfam" id="PF13623">
    <property type="entry name" value="SurA_N_2"/>
    <property type="match status" value="1"/>
</dbReference>
<gene>
    <name evidence="2" type="ORF">ACFFTL_23690</name>
</gene>
<reference evidence="2 3" key="1">
    <citation type="submission" date="2024-09" db="EMBL/GenBank/DDBJ databases">
        <authorList>
            <person name="Sun Q."/>
            <person name="Mori K."/>
        </authorList>
    </citation>
    <scope>NUCLEOTIDE SEQUENCE [LARGE SCALE GENOMIC DNA]</scope>
    <source>
        <strain evidence="2 3">JCM 3331</strain>
    </source>
</reference>
<dbReference type="SUPFAM" id="SSF109998">
    <property type="entry name" value="Triger factor/SurA peptide-binding domain-like"/>
    <property type="match status" value="1"/>
</dbReference>
<dbReference type="InterPro" id="IPR006311">
    <property type="entry name" value="TAT_signal"/>
</dbReference>
<dbReference type="PROSITE" id="PS51257">
    <property type="entry name" value="PROKAR_LIPOPROTEIN"/>
    <property type="match status" value="1"/>
</dbReference>
<evidence type="ECO:0000313" key="2">
    <source>
        <dbReference type="EMBL" id="MFB9575209.1"/>
    </source>
</evidence>
<dbReference type="RefSeq" id="WP_345517735.1">
    <property type="nucleotide sequence ID" value="NZ_BAAAXD010000045.1"/>
</dbReference>
<accession>A0ABV5RBG7</accession>
<dbReference type="Gene3D" id="1.10.4030.10">
    <property type="entry name" value="Porin chaperone SurA, peptide-binding domain"/>
    <property type="match status" value="1"/>
</dbReference>
<keyword evidence="3" id="KW-1185">Reference proteome</keyword>
<evidence type="ECO:0000313" key="3">
    <source>
        <dbReference type="Proteomes" id="UP001589710"/>
    </source>
</evidence>
<keyword evidence="1" id="KW-0732">Signal</keyword>
<protein>
    <submittedName>
        <fullName evidence="2">SurA N-terminal domain-containing protein</fullName>
    </submittedName>
</protein>
<feature type="signal peptide" evidence="1">
    <location>
        <begin position="1"/>
        <end position="23"/>
    </location>
</feature>
<dbReference type="PROSITE" id="PS51318">
    <property type="entry name" value="TAT"/>
    <property type="match status" value="1"/>
</dbReference>